<reference evidence="1" key="1">
    <citation type="submission" date="2013-12" db="EMBL/GenBank/DDBJ databases">
        <title>The Genome Sequence of Aphanomyces astaci APO3.</title>
        <authorList>
            <consortium name="The Broad Institute Genomics Platform"/>
            <person name="Russ C."/>
            <person name="Tyler B."/>
            <person name="van West P."/>
            <person name="Dieguez-Uribeondo J."/>
            <person name="Young S.K."/>
            <person name="Zeng Q."/>
            <person name="Gargeya S."/>
            <person name="Fitzgerald M."/>
            <person name="Abouelleil A."/>
            <person name="Alvarado L."/>
            <person name="Chapman S.B."/>
            <person name="Gainer-Dewar J."/>
            <person name="Goldberg J."/>
            <person name="Griggs A."/>
            <person name="Gujja S."/>
            <person name="Hansen M."/>
            <person name="Howarth C."/>
            <person name="Imamovic A."/>
            <person name="Ireland A."/>
            <person name="Larimer J."/>
            <person name="McCowan C."/>
            <person name="Murphy C."/>
            <person name="Pearson M."/>
            <person name="Poon T.W."/>
            <person name="Priest M."/>
            <person name="Roberts A."/>
            <person name="Saif S."/>
            <person name="Shea T."/>
            <person name="Sykes S."/>
            <person name="Wortman J."/>
            <person name="Nusbaum C."/>
            <person name="Birren B."/>
        </authorList>
    </citation>
    <scope>NUCLEOTIDE SEQUENCE [LARGE SCALE GENOMIC DNA]</scope>
    <source>
        <strain evidence="1">APO3</strain>
    </source>
</reference>
<dbReference type="VEuPathDB" id="FungiDB:H257_12415"/>
<dbReference type="AlphaFoldDB" id="W4FYW9"/>
<accession>W4FYW9</accession>
<dbReference type="RefSeq" id="XP_009837898.1">
    <property type="nucleotide sequence ID" value="XM_009839596.1"/>
</dbReference>
<evidence type="ECO:0000313" key="1">
    <source>
        <dbReference type="EMBL" id="ETV72670.1"/>
    </source>
</evidence>
<protein>
    <submittedName>
        <fullName evidence="1">Uncharacterized protein</fullName>
    </submittedName>
</protein>
<gene>
    <name evidence="1" type="ORF">H257_12415</name>
</gene>
<dbReference type="EMBL" id="KI913153">
    <property type="protein sequence ID" value="ETV72670.1"/>
    <property type="molecule type" value="Genomic_DNA"/>
</dbReference>
<sequence length="58" mass="6558">MEAIPLYPADKVSPQGMAWTAEGFVSLMFNMWVPTEEMDINKQLDDNMAWGYASMPSL</sequence>
<name>W4FYW9_APHAT</name>
<organism evidence="1">
    <name type="scientific">Aphanomyces astaci</name>
    <name type="common">Crayfish plague agent</name>
    <dbReference type="NCBI Taxonomy" id="112090"/>
    <lineage>
        <taxon>Eukaryota</taxon>
        <taxon>Sar</taxon>
        <taxon>Stramenopiles</taxon>
        <taxon>Oomycota</taxon>
        <taxon>Saprolegniomycetes</taxon>
        <taxon>Saprolegniales</taxon>
        <taxon>Verrucalvaceae</taxon>
        <taxon>Aphanomyces</taxon>
    </lineage>
</organism>
<dbReference type="GeneID" id="20814411"/>
<proteinExistence type="predicted"/>